<dbReference type="Proteomes" id="UP001174136">
    <property type="component" value="Unassembled WGS sequence"/>
</dbReference>
<proteinExistence type="predicted"/>
<sequence length="108" mass="12900">MDGNNPRGRGGRVCVRGGGRGGRKLFTLVSNDRRRWHRCVEGRRWKRRWKRRKRTRKSKTKNTVMDHVLVHEMTMREASRTKSTTQFEQILCGHHNQDIQRREQGPHL</sequence>
<accession>A0AA47NC75</accession>
<evidence type="ECO:0000313" key="3">
    <source>
        <dbReference type="Proteomes" id="UP001174136"/>
    </source>
</evidence>
<name>A0AA47NC75_MERPO</name>
<dbReference type="AlphaFoldDB" id="A0AA47NC75"/>
<evidence type="ECO:0000256" key="1">
    <source>
        <dbReference type="SAM" id="MobiDB-lite"/>
    </source>
</evidence>
<protein>
    <submittedName>
        <fullName evidence="2">Uncharacterized protein</fullName>
    </submittedName>
</protein>
<reference evidence="2" key="1">
    <citation type="journal article" date="2023" name="Front. Mar. Sci.">
        <title>A new Merluccius polli reference genome to investigate the effects of global change in West African waters.</title>
        <authorList>
            <person name="Mateo J.L."/>
            <person name="Blanco-Fernandez C."/>
            <person name="Garcia-Vazquez E."/>
            <person name="Machado-Schiaffino G."/>
        </authorList>
    </citation>
    <scope>NUCLEOTIDE SEQUENCE</scope>
    <source>
        <strain evidence="2">C29</strain>
        <tissue evidence="2">Fin</tissue>
    </source>
</reference>
<comment type="caution">
    <text evidence="2">The sequence shown here is derived from an EMBL/GenBank/DDBJ whole genome shotgun (WGS) entry which is preliminary data.</text>
</comment>
<dbReference type="EMBL" id="JAOPHQ010000115">
    <property type="protein sequence ID" value="KAK0155734.1"/>
    <property type="molecule type" value="Genomic_DNA"/>
</dbReference>
<feature type="region of interest" description="Disordered" evidence="1">
    <location>
        <begin position="1"/>
        <end position="21"/>
    </location>
</feature>
<gene>
    <name evidence="2" type="ORF">N1851_001764</name>
</gene>
<keyword evidence="3" id="KW-1185">Reference proteome</keyword>
<organism evidence="2 3">
    <name type="scientific">Merluccius polli</name>
    <name type="common">Benguela hake</name>
    <name type="synonym">Merluccius cadenati</name>
    <dbReference type="NCBI Taxonomy" id="89951"/>
    <lineage>
        <taxon>Eukaryota</taxon>
        <taxon>Metazoa</taxon>
        <taxon>Chordata</taxon>
        <taxon>Craniata</taxon>
        <taxon>Vertebrata</taxon>
        <taxon>Euteleostomi</taxon>
        <taxon>Actinopterygii</taxon>
        <taxon>Neopterygii</taxon>
        <taxon>Teleostei</taxon>
        <taxon>Neoteleostei</taxon>
        <taxon>Acanthomorphata</taxon>
        <taxon>Zeiogadaria</taxon>
        <taxon>Gadariae</taxon>
        <taxon>Gadiformes</taxon>
        <taxon>Gadoidei</taxon>
        <taxon>Merlucciidae</taxon>
        <taxon>Merluccius</taxon>
    </lineage>
</organism>
<evidence type="ECO:0000313" key="2">
    <source>
        <dbReference type="EMBL" id="KAK0155734.1"/>
    </source>
</evidence>